<evidence type="ECO:0000256" key="2">
    <source>
        <dbReference type="ARBA" id="ARBA00023015"/>
    </source>
</evidence>
<dbReference type="PANTHER" id="PTHR30537">
    <property type="entry name" value="HTH-TYPE TRANSCRIPTIONAL REGULATOR"/>
    <property type="match status" value="1"/>
</dbReference>
<dbReference type="RefSeq" id="WP_116236325.1">
    <property type="nucleotide sequence ID" value="NZ_QRDP01000004.1"/>
</dbReference>
<evidence type="ECO:0000259" key="5">
    <source>
        <dbReference type="PROSITE" id="PS50931"/>
    </source>
</evidence>
<dbReference type="Gene3D" id="1.10.10.10">
    <property type="entry name" value="Winged helix-like DNA-binding domain superfamily/Winged helix DNA-binding domain"/>
    <property type="match status" value="1"/>
</dbReference>
<dbReference type="PROSITE" id="PS50931">
    <property type="entry name" value="HTH_LYSR"/>
    <property type="match status" value="1"/>
</dbReference>
<dbReference type="InterPro" id="IPR058163">
    <property type="entry name" value="LysR-type_TF_proteobact-type"/>
</dbReference>
<dbReference type="InterPro" id="IPR000847">
    <property type="entry name" value="LysR_HTH_N"/>
</dbReference>
<dbReference type="Pfam" id="PF03466">
    <property type="entry name" value="LysR_substrate"/>
    <property type="match status" value="1"/>
</dbReference>
<dbReference type="InterPro" id="IPR036390">
    <property type="entry name" value="WH_DNA-bd_sf"/>
</dbReference>
<organism evidence="6 7">
    <name type="scientific">Parasphingopyxis lamellibrachiae</name>
    <dbReference type="NCBI Taxonomy" id="680125"/>
    <lineage>
        <taxon>Bacteria</taxon>
        <taxon>Pseudomonadati</taxon>
        <taxon>Pseudomonadota</taxon>
        <taxon>Alphaproteobacteria</taxon>
        <taxon>Sphingomonadales</taxon>
        <taxon>Sphingomonadaceae</taxon>
        <taxon>Parasphingopyxis</taxon>
    </lineage>
</organism>
<dbReference type="FunFam" id="1.10.10.10:FF:000001">
    <property type="entry name" value="LysR family transcriptional regulator"/>
    <property type="match status" value="1"/>
</dbReference>
<dbReference type="OrthoDB" id="9786526at2"/>
<dbReference type="SUPFAM" id="SSF53850">
    <property type="entry name" value="Periplasmic binding protein-like II"/>
    <property type="match status" value="1"/>
</dbReference>
<keyword evidence="7" id="KW-1185">Reference proteome</keyword>
<dbReference type="SUPFAM" id="SSF46785">
    <property type="entry name" value="Winged helix' DNA-binding domain"/>
    <property type="match status" value="1"/>
</dbReference>
<reference evidence="6 7" key="1">
    <citation type="submission" date="2018-07" db="EMBL/GenBank/DDBJ databases">
        <title>Genomic Encyclopedia of Type Strains, Phase IV (KMG-IV): sequencing the most valuable type-strain genomes for metagenomic binning, comparative biology and taxonomic classification.</title>
        <authorList>
            <person name="Goeker M."/>
        </authorList>
    </citation>
    <scope>NUCLEOTIDE SEQUENCE [LARGE SCALE GENOMIC DNA]</scope>
    <source>
        <strain evidence="6 7">DSM 26725</strain>
    </source>
</reference>
<keyword evidence="3" id="KW-0238">DNA-binding</keyword>
<feature type="domain" description="HTH lysR-type" evidence="5">
    <location>
        <begin position="1"/>
        <end position="59"/>
    </location>
</feature>
<sequence>MDRLKAMTIFRAVAQEGGFAAAARRLGLSPPVVTRAVADLEAHLGLTLFHRSTRRVELTEGGARYLEDAGRILEQIDTAERRVAGSRGAIRGELRITAPVMYGQLHIMPVVAALLRAHPELNIQLLLLDRNVRMEEEGIDVAVRVGAQPDSAYQSVRIDAVQQVVVASPGYLERHGTPLTPDDIAGHATILSTTVERRTYWRFGERGRIRVPIAPRLSVNAIAACLAAAEEGLGLACLFDYQAAAALERGSLVTVLDRIRLTPVPVQLLFAADRTRLPAVRAFIDAAKSVRVPG</sequence>
<dbReference type="PANTHER" id="PTHR30537:SF5">
    <property type="entry name" value="HTH-TYPE TRANSCRIPTIONAL ACTIVATOR TTDR-RELATED"/>
    <property type="match status" value="1"/>
</dbReference>
<dbReference type="GO" id="GO:0043565">
    <property type="term" value="F:sequence-specific DNA binding"/>
    <property type="evidence" value="ECO:0007669"/>
    <property type="project" value="TreeGrafter"/>
</dbReference>
<comment type="caution">
    <text evidence="6">The sequence shown here is derived from an EMBL/GenBank/DDBJ whole genome shotgun (WGS) entry which is preliminary data.</text>
</comment>
<dbReference type="InterPro" id="IPR005119">
    <property type="entry name" value="LysR_subst-bd"/>
</dbReference>
<dbReference type="Gene3D" id="3.40.190.290">
    <property type="match status" value="1"/>
</dbReference>
<keyword evidence="2" id="KW-0805">Transcription regulation</keyword>
<evidence type="ECO:0000313" key="7">
    <source>
        <dbReference type="Proteomes" id="UP000256310"/>
    </source>
</evidence>
<keyword evidence="4" id="KW-0804">Transcription</keyword>
<gene>
    <name evidence="6" type="ORF">DFR46_2022</name>
</gene>
<protein>
    <submittedName>
        <fullName evidence="6">LysR family transcriptional regulator</fullName>
    </submittedName>
</protein>
<dbReference type="Pfam" id="PF00126">
    <property type="entry name" value="HTH_1"/>
    <property type="match status" value="1"/>
</dbReference>
<comment type="similarity">
    <text evidence="1">Belongs to the LysR transcriptional regulatory family.</text>
</comment>
<dbReference type="PRINTS" id="PR00039">
    <property type="entry name" value="HTHLYSR"/>
</dbReference>
<dbReference type="InterPro" id="IPR036388">
    <property type="entry name" value="WH-like_DNA-bd_sf"/>
</dbReference>
<dbReference type="AlphaFoldDB" id="A0A3D9FH58"/>
<dbReference type="EMBL" id="QRDP01000004">
    <property type="protein sequence ID" value="RED16988.1"/>
    <property type="molecule type" value="Genomic_DNA"/>
</dbReference>
<dbReference type="GO" id="GO:0006351">
    <property type="term" value="P:DNA-templated transcription"/>
    <property type="evidence" value="ECO:0007669"/>
    <property type="project" value="TreeGrafter"/>
</dbReference>
<evidence type="ECO:0000256" key="1">
    <source>
        <dbReference type="ARBA" id="ARBA00009437"/>
    </source>
</evidence>
<proteinExistence type="inferred from homology"/>
<evidence type="ECO:0000256" key="3">
    <source>
        <dbReference type="ARBA" id="ARBA00023125"/>
    </source>
</evidence>
<evidence type="ECO:0000256" key="4">
    <source>
        <dbReference type="ARBA" id="ARBA00023163"/>
    </source>
</evidence>
<dbReference type="Proteomes" id="UP000256310">
    <property type="component" value="Unassembled WGS sequence"/>
</dbReference>
<dbReference type="GO" id="GO:0003700">
    <property type="term" value="F:DNA-binding transcription factor activity"/>
    <property type="evidence" value="ECO:0007669"/>
    <property type="project" value="InterPro"/>
</dbReference>
<evidence type="ECO:0000313" key="6">
    <source>
        <dbReference type="EMBL" id="RED16988.1"/>
    </source>
</evidence>
<accession>A0A3D9FH58</accession>
<name>A0A3D9FH58_9SPHN</name>